<sequence>MDRAKETAEFIGEPNMLAHVKMKEGFILLSSGLFMEAIDTLKNVPVSSLMEKDIYDYYFTQARLYYDLADYNNDQRFHIKYIQKGNFFIEQALKQVDSSSADFYAAEGLKRMKQHDWKKAKTSFYQLIHHFELSPEDFAVAASSLSFVLSQLGNSSDALKYLTLAAISDIRSATKENVALRNLASELYALGEIKRANEYVHQALEDATFYNARHRKFEISTILPIIERAQLFKVEQKNASLKKTVTVLAVLAVTVIIFLFIIYKQLKEKNKARQILSEYNRKLQEMNRYLEEADAIKQDYITYFLRTTSQLFSKIGHFQASTVQKIKTKQPEEVLNVVKQYSIQKERNEVFRQFDEVFLKLFPTFIEEFDRLFPKEKQKNIKSNELLSKEHRIFALYRLGIQDSQHVAEFMDLSVSTIYTYKARLKSTAIDKDNFEKDIMKIRS</sequence>
<evidence type="ECO:0000313" key="5">
    <source>
        <dbReference type="Proteomes" id="UP001148482"/>
    </source>
</evidence>
<keyword evidence="5" id="KW-1185">Reference proteome</keyword>
<dbReference type="Proteomes" id="UP001148482">
    <property type="component" value="Unassembled WGS sequence"/>
</dbReference>
<dbReference type="EMBL" id="JAPJDA010000021">
    <property type="protein sequence ID" value="MCX2839081.1"/>
    <property type="molecule type" value="Genomic_DNA"/>
</dbReference>
<dbReference type="Pfam" id="PF19904">
    <property type="entry name" value="DUF6377"/>
    <property type="match status" value="1"/>
</dbReference>
<accession>A0A9X3CYA4</accession>
<dbReference type="InterPro" id="IPR045957">
    <property type="entry name" value="DUF6377"/>
</dbReference>
<dbReference type="RefSeq" id="WP_266070397.1">
    <property type="nucleotide sequence ID" value="NZ_JAPJDA010000021.1"/>
</dbReference>
<feature type="transmembrane region" description="Helical" evidence="2">
    <location>
        <begin position="245"/>
        <end position="263"/>
    </location>
</feature>
<evidence type="ECO:0000256" key="1">
    <source>
        <dbReference type="SAM" id="Coils"/>
    </source>
</evidence>
<comment type="caution">
    <text evidence="4">The sequence shown here is derived from an EMBL/GenBank/DDBJ whole genome shotgun (WGS) entry which is preliminary data.</text>
</comment>
<dbReference type="Gene3D" id="1.25.40.10">
    <property type="entry name" value="Tetratricopeptide repeat domain"/>
    <property type="match status" value="1"/>
</dbReference>
<name>A0A9X3CYA4_9FLAO</name>
<keyword evidence="2" id="KW-1133">Transmembrane helix</keyword>
<evidence type="ECO:0000313" key="4">
    <source>
        <dbReference type="EMBL" id="MCX2839081.1"/>
    </source>
</evidence>
<evidence type="ECO:0000259" key="3">
    <source>
        <dbReference type="Pfam" id="PF19904"/>
    </source>
</evidence>
<gene>
    <name evidence="4" type="ORF">OQ279_13070</name>
</gene>
<reference evidence="4" key="1">
    <citation type="submission" date="2022-11" db="EMBL/GenBank/DDBJ databases">
        <title>Salinimicrobium profundisediminis sp. nov., isolated from deep-sea sediment of the Mariana Trench.</title>
        <authorList>
            <person name="Fu H."/>
        </authorList>
    </citation>
    <scope>NUCLEOTIDE SEQUENCE</scope>
    <source>
        <strain evidence="4">MT39</strain>
    </source>
</reference>
<dbReference type="SUPFAM" id="SSF48452">
    <property type="entry name" value="TPR-like"/>
    <property type="match status" value="1"/>
</dbReference>
<feature type="domain" description="DUF6377" evidence="3">
    <location>
        <begin position="169"/>
        <end position="408"/>
    </location>
</feature>
<dbReference type="AlphaFoldDB" id="A0A9X3CYA4"/>
<proteinExistence type="predicted"/>
<protein>
    <submittedName>
        <fullName evidence="4">DUF6377 domain-containing protein</fullName>
    </submittedName>
</protein>
<keyword evidence="2" id="KW-0812">Transmembrane</keyword>
<evidence type="ECO:0000256" key="2">
    <source>
        <dbReference type="SAM" id="Phobius"/>
    </source>
</evidence>
<dbReference type="InterPro" id="IPR011990">
    <property type="entry name" value="TPR-like_helical_dom_sf"/>
</dbReference>
<keyword evidence="2" id="KW-0472">Membrane</keyword>
<feature type="coiled-coil region" evidence="1">
    <location>
        <begin position="269"/>
        <end position="299"/>
    </location>
</feature>
<organism evidence="4 5">
    <name type="scientific">Salinimicrobium profundisediminis</name>
    <dbReference type="NCBI Taxonomy" id="2994553"/>
    <lineage>
        <taxon>Bacteria</taxon>
        <taxon>Pseudomonadati</taxon>
        <taxon>Bacteroidota</taxon>
        <taxon>Flavobacteriia</taxon>
        <taxon>Flavobacteriales</taxon>
        <taxon>Flavobacteriaceae</taxon>
        <taxon>Salinimicrobium</taxon>
    </lineage>
</organism>
<keyword evidence="1" id="KW-0175">Coiled coil</keyword>